<feature type="region of interest" description="Disordered" evidence="6">
    <location>
        <begin position="125"/>
        <end position="153"/>
    </location>
</feature>
<keyword evidence="2" id="KW-0808">Transferase</keyword>
<dbReference type="GO" id="GO:0004674">
    <property type="term" value="F:protein serine/threonine kinase activity"/>
    <property type="evidence" value="ECO:0007669"/>
    <property type="project" value="UniProtKB-KW"/>
</dbReference>
<sequence>MQPLFPGTSELNQLKMIFQQLGTPSENVWPGYSALPLTSEVIFDQHPPGGLRKEIKRSLLSDSGLSLLEQFLIYDPSRRLTATEALLHPYFDEQPVAIEPAMFLSSLELEYVDLYDDYDMDDDVHSSGFETEEYNSSYSGYPVGSSEYNDDTT</sequence>
<dbReference type="AlphaFoldDB" id="A0A9J7EV01"/>
<dbReference type="GO" id="GO:0005524">
    <property type="term" value="F:ATP binding"/>
    <property type="evidence" value="ECO:0007669"/>
    <property type="project" value="UniProtKB-KW"/>
</dbReference>
<protein>
    <submittedName>
        <fullName evidence="8">Cyclin-dependent kinase 11B-like</fullName>
    </submittedName>
</protein>
<dbReference type="GO" id="GO:0005634">
    <property type="term" value="C:nucleus"/>
    <property type="evidence" value="ECO:0007669"/>
    <property type="project" value="TreeGrafter"/>
</dbReference>
<dbReference type="GO" id="GO:0007346">
    <property type="term" value="P:regulation of mitotic cell cycle"/>
    <property type="evidence" value="ECO:0007669"/>
    <property type="project" value="TreeGrafter"/>
</dbReference>
<dbReference type="Proteomes" id="UP000301870">
    <property type="component" value="Unplaced"/>
</dbReference>
<keyword evidence="7" id="KW-1185">Reference proteome</keyword>
<evidence type="ECO:0000313" key="7">
    <source>
        <dbReference type="Proteomes" id="UP000301870"/>
    </source>
</evidence>
<dbReference type="InterPro" id="IPR011009">
    <property type="entry name" value="Kinase-like_dom_sf"/>
</dbReference>
<keyword evidence="5" id="KW-0067">ATP-binding</keyword>
<dbReference type="Gene3D" id="1.10.510.10">
    <property type="entry name" value="Transferase(Phosphotransferase) domain 1"/>
    <property type="match status" value="1"/>
</dbReference>
<evidence type="ECO:0000256" key="6">
    <source>
        <dbReference type="SAM" id="MobiDB-lite"/>
    </source>
</evidence>
<name>A0A9J7EV01_SPOLT</name>
<reference evidence="8" key="1">
    <citation type="submission" date="2025-08" db="UniProtKB">
        <authorList>
            <consortium name="RefSeq"/>
        </authorList>
    </citation>
    <scope>IDENTIFICATION</scope>
    <source>
        <strain evidence="8">Ishihara</strain>
        <tissue evidence="8">Whole body</tissue>
    </source>
</reference>
<evidence type="ECO:0000256" key="5">
    <source>
        <dbReference type="ARBA" id="ARBA00022840"/>
    </source>
</evidence>
<keyword evidence="3" id="KW-0547">Nucleotide-binding</keyword>
<dbReference type="InterPro" id="IPR050108">
    <property type="entry name" value="CDK"/>
</dbReference>
<dbReference type="GeneID" id="111363021"/>
<dbReference type="SUPFAM" id="SSF56112">
    <property type="entry name" value="Protein kinase-like (PK-like)"/>
    <property type="match status" value="1"/>
</dbReference>
<evidence type="ECO:0000256" key="3">
    <source>
        <dbReference type="ARBA" id="ARBA00022741"/>
    </source>
</evidence>
<dbReference type="KEGG" id="sliu:111363021"/>
<organism evidence="7 8">
    <name type="scientific">Spodoptera litura</name>
    <name type="common">Asian cotton leafworm</name>
    <dbReference type="NCBI Taxonomy" id="69820"/>
    <lineage>
        <taxon>Eukaryota</taxon>
        <taxon>Metazoa</taxon>
        <taxon>Ecdysozoa</taxon>
        <taxon>Arthropoda</taxon>
        <taxon>Hexapoda</taxon>
        <taxon>Insecta</taxon>
        <taxon>Pterygota</taxon>
        <taxon>Neoptera</taxon>
        <taxon>Endopterygota</taxon>
        <taxon>Lepidoptera</taxon>
        <taxon>Glossata</taxon>
        <taxon>Ditrysia</taxon>
        <taxon>Noctuoidea</taxon>
        <taxon>Noctuidae</taxon>
        <taxon>Amphipyrinae</taxon>
        <taxon>Spodoptera</taxon>
    </lineage>
</organism>
<gene>
    <name evidence="8" type="primary">LOC111363021</name>
</gene>
<keyword evidence="1" id="KW-0723">Serine/threonine-protein kinase</keyword>
<evidence type="ECO:0000313" key="8">
    <source>
        <dbReference type="RefSeq" id="XP_022835577.1"/>
    </source>
</evidence>
<proteinExistence type="predicted"/>
<evidence type="ECO:0000256" key="4">
    <source>
        <dbReference type="ARBA" id="ARBA00022777"/>
    </source>
</evidence>
<dbReference type="PANTHER" id="PTHR24056">
    <property type="entry name" value="CELL DIVISION PROTEIN KINASE"/>
    <property type="match status" value="1"/>
</dbReference>
<evidence type="ECO:0000256" key="2">
    <source>
        <dbReference type="ARBA" id="ARBA00022679"/>
    </source>
</evidence>
<dbReference type="OrthoDB" id="1732493at2759"/>
<evidence type="ECO:0000256" key="1">
    <source>
        <dbReference type="ARBA" id="ARBA00022527"/>
    </source>
</evidence>
<accession>A0A9J7EV01</accession>
<dbReference type="RefSeq" id="XP_022835577.1">
    <property type="nucleotide sequence ID" value="XM_022979809.1"/>
</dbReference>
<dbReference type="PANTHER" id="PTHR24056:SF508">
    <property type="entry name" value="CYCLIN-DEPENDENT KINASE 10"/>
    <property type="match status" value="1"/>
</dbReference>
<keyword evidence="4" id="KW-0418">Kinase</keyword>